<organism evidence="1 2">
    <name type="scientific">Luteolibacter yonseiensis</name>
    <dbReference type="NCBI Taxonomy" id="1144680"/>
    <lineage>
        <taxon>Bacteria</taxon>
        <taxon>Pseudomonadati</taxon>
        <taxon>Verrucomicrobiota</taxon>
        <taxon>Verrucomicrobiia</taxon>
        <taxon>Verrucomicrobiales</taxon>
        <taxon>Verrucomicrobiaceae</taxon>
        <taxon>Luteolibacter</taxon>
    </lineage>
</organism>
<evidence type="ECO:0000313" key="1">
    <source>
        <dbReference type="EMBL" id="MBK1817097.1"/>
    </source>
</evidence>
<sequence>MRTVNGEPSFHLGTPELDLHLTARGGHMAPVVFHLAGRDVSPYSLSPWEPAEYPELPPLLSVLRGDFLCFPFGGQEVGPPHGETANAEWMRLESDGRSLRCRIDTTDSGAGVVKTLETREGHHAVYFTHEISGAEGEFSYGNHPVIDFSNLAEGEGRVTTSAFHWASVYPGAFSNPAEGETQVFEKGAVITDLSAVALAAGGTLDLTHYPTPVGHEDLVMVAHQPVTDEQPFAWSAAVLDGYVWFSLKNPVDFPSTILWISNGGRTAAPWLGRHRGRMGIEDVCSHFADGVVESRRGLLEKHGVATTRTFRKDAPVTLRNIHAVAALPDGFGAVGRIVPAGEDAVKLIGTSGGEIVVPLHWRHVVRPA</sequence>
<keyword evidence="2" id="KW-1185">Reference proteome</keyword>
<name>A0A934R653_9BACT</name>
<reference evidence="1" key="1">
    <citation type="submission" date="2021-01" db="EMBL/GenBank/DDBJ databases">
        <title>Modified the classification status of verrucomicrobia.</title>
        <authorList>
            <person name="Feng X."/>
        </authorList>
    </citation>
    <scope>NUCLEOTIDE SEQUENCE</scope>
    <source>
        <strain evidence="1">JCM 18052</strain>
    </source>
</reference>
<dbReference type="AlphaFoldDB" id="A0A934R653"/>
<dbReference type="EMBL" id="JAENIK010000012">
    <property type="protein sequence ID" value="MBK1817097.1"/>
    <property type="molecule type" value="Genomic_DNA"/>
</dbReference>
<accession>A0A934R653</accession>
<gene>
    <name evidence="1" type="ORF">JIN84_15870</name>
</gene>
<protein>
    <submittedName>
        <fullName evidence="1">Uncharacterized protein</fullName>
    </submittedName>
</protein>
<proteinExistence type="predicted"/>
<dbReference type="Proteomes" id="UP000600139">
    <property type="component" value="Unassembled WGS sequence"/>
</dbReference>
<evidence type="ECO:0000313" key="2">
    <source>
        <dbReference type="Proteomes" id="UP000600139"/>
    </source>
</evidence>
<dbReference type="RefSeq" id="WP_200352052.1">
    <property type="nucleotide sequence ID" value="NZ_BAABHZ010000001.1"/>
</dbReference>
<comment type="caution">
    <text evidence="1">The sequence shown here is derived from an EMBL/GenBank/DDBJ whole genome shotgun (WGS) entry which is preliminary data.</text>
</comment>